<dbReference type="AlphaFoldDB" id="A0A090NFB5"/>
<comment type="caution">
    <text evidence="1">The sequence shown here is derived from an EMBL/GenBank/DDBJ whole genome shotgun (WGS) entry which is preliminary data.</text>
</comment>
<evidence type="ECO:0000313" key="1">
    <source>
        <dbReference type="EMBL" id="ESU78797.1"/>
    </source>
</evidence>
<accession>A0A090NFB5</accession>
<gene>
    <name evidence="1" type="ORF">WRSd3_02596</name>
</gene>
<name>A0A090NFB5_SHIDY</name>
<proteinExistence type="predicted"/>
<sequence>MLKRTIADGMTDLREVNLKKLTFPARTRLECAVID</sequence>
<evidence type="ECO:0000313" key="2">
    <source>
        <dbReference type="Proteomes" id="UP000017944"/>
    </source>
</evidence>
<dbReference type="Proteomes" id="UP000017944">
    <property type="component" value="Unassembled WGS sequence"/>
</dbReference>
<reference evidence="1 2" key="1">
    <citation type="submission" date="2013-10" db="EMBL/GenBank/DDBJ databases">
        <title>Draft genomes and the virulence plasmids of Sd1617 vaccine constructs: WRSd3 and WRSd5.</title>
        <authorList>
            <person name="Aksomboon Vongsawan A."/>
            <person name="Venkatesan M.M."/>
            <person name="Vaisvil B."/>
            <person name="Emel G."/>
            <person name="Kepatral V."/>
            <person name="Sethabutr O."/>
            <person name="Serichantalergs O."/>
            <person name="Mason C."/>
        </authorList>
    </citation>
    <scope>NUCLEOTIDE SEQUENCE [LARGE SCALE GENOMIC DNA]</scope>
    <source>
        <strain evidence="1 2">WRSd3</strain>
    </source>
</reference>
<protein>
    <submittedName>
        <fullName evidence="1">Uncharacterized protein</fullName>
    </submittedName>
</protein>
<dbReference type="EMBL" id="AXUT01000209">
    <property type="protein sequence ID" value="ESU78797.1"/>
    <property type="molecule type" value="Genomic_DNA"/>
</dbReference>
<organism evidence="1 2">
    <name type="scientific">Shigella dysenteriae WRSd3</name>
    <dbReference type="NCBI Taxonomy" id="1401327"/>
    <lineage>
        <taxon>Bacteria</taxon>
        <taxon>Pseudomonadati</taxon>
        <taxon>Pseudomonadota</taxon>
        <taxon>Gammaproteobacteria</taxon>
        <taxon>Enterobacterales</taxon>
        <taxon>Enterobacteriaceae</taxon>
        <taxon>Shigella</taxon>
    </lineage>
</organism>